<dbReference type="InterPro" id="IPR036097">
    <property type="entry name" value="HisK_dim/P_sf"/>
</dbReference>
<keyword evidence="9" id="KW-0067">ATP-binding</keyword>
<dbReference type="SUPFAM" id="SSF55874">
    <property type="entry name" value="ATPase domain of HSP90 chaperone/DNA topoisomerase II/histidine kinase"/>
    <property type="match status" value="1"/>
</dbReference>
<evidence type="ECO:0000256" key="4">
    <source>
        <dbReference type="ARBA" id="ARBA00022475"/>
    </source>
</evidence>
<feature type="domain" description="PAC" evidence="13">
    <location>
        <begin position="215"/>
        <end position="269"/>
    </location>
</feature>
<dbReference type="CDD" id="cd00130">
    <property type="entry name" value="PAS"/>
    <property type="match status" value="1"/>
</dbReference>
<dbReference type="CDD" id="cd00082">
    <property type="entry name" value="HisKA"/>
    <property type="match status" value="1"/>
</dbReference>
<dbReference type="AlphaFoldDB" id="A0A1M5ZL21"/>
<dbReference type="Pfam" id="PF02518">
    <property type="entry name" value="HATPase_c"/>
    <property type="match status" value="1"/>
</dbReference>
<name>A0A1M5ZL21_9CLOT</name>
<evidence type="ECO:0000313" key="14">
    <source>
        <dbReference type="EMBL" id="SHI24930.1"/>
    </source>
</evidence>
<feature type="domain" description="Histidine kinase" evidence="12">
    <location>
        <begin position="293"/>
        <end position="515"/>
    </location>
</feature>
<dbReference type="InterPro" id="IPR050736">
    <property type="entry name" value="Sensor_HK_Regulatory"/>
</dbReference>
<dbReference type="GO" id="GO:0000155">
    <property type="term" value="F:phosphorelay sensor kinase activity"/>
    <property type="evidence" value="ECO:0007669"/>
    <property type="project" value="InterPro"/>
</dbReference>
<evidence type="ECO:0000256" key="5">
    <source>
        <dbReference type="ARBA" id="ARBA00022553"/>
    </source>
</evidence>
<evidence type="ECO:0000256" key="9">
    <source>
        <dbReference type="ARBA" id="ARBA00022840"/>
    </source>
</evidence>
<dbReference type="EC" id="2.7.13.3" evidence="3"/>
<evidence type="ECO:0000259" key="12">
    <source>
        <dbReference type="PROSITE" id="PS50109"/>
    </source>
</evidence>
<dbReference type="InterPro" id="IPR035965">
    <property type="entry name" value="PAS-like_dom_sf"/>
</dbReference>
<sequence>MITLLKRLFQSYKVRKIYKSVYNINEFNDSIVIELDNNFYITYANDKGINVLDNTCKGHIRDVFKKSDFEFLNFEIIKKIKNDLELYHIWKGTVLIKKKHEENSRGYSGIIYKIEREDRYVAVFKEDVITISDSFNKEDQDCFINEARYSKIFNLCTDLIYMVKVEGLEIVDVNLATCRFLEAEKKDVLGNTLSDVFDKEFMINENLMESIKKNRSPQRQAICTIKDGEKVYFEINYSPICEDDGNISGILCLARDITERNKIVKLEMEKEKSKRLLDEIKQYDKIKTEFFANISHELRTPINVIFSAIQVMDIYKNNLDYSKTQFIKYSKMMKQNCYRLLRVVNNLIDITKIDSGYFNVNIGNYEIIKILEDITLAVVEHASYKGISITFDTFTEEKMIACDPDKIERIMLNLLSNAIKFTDFGGNIYINIKEKKDGYIYIHVRDNGRGIPKEKVDVIFERFLQVDKSLARDHEGTGIGLYLVKLLVELQGGKIDVKSELNKGSEFIVRLPDKRVKDVKENFHKKNIEEKYEKINMEFSDIYDIN</sequence>
<dbReference type="SUPFAM" id="SSF47384">
    <property type="entry name" value="Homodimeric domain of signal transducing histidine kinase"/>
    <property type="match status" value="1"/>
</dbReference>
<dbReference type="FunFam" id="3.30.565.10:FF:000023">
    <property type="entry name" value="PAS domain-containing sensor histidine kinase"/>
    <property type="match status" value="1"/>
</dbReference>
<dbReference type="SMART" id="SM00388">
    <property type="entry name" value="HisKA"/>
    <property type="match status" value="1"/>
</dbReference>
<organism evidence="14 15">
    <name type="scientific">Clostridium intestinale DSM 6191</name>
    <dbReference type="NCBI Taxonomy" id="1121320"/>
    <lineage>
        <taxon>Bacteria</taxon>
        <taxon>Bacillati</taxon>
        <taxon>Bacillota</taxon>
        <taxon>Clostridia</taxon>
        <taxon>Eubacteriales</taxon>
        <taxon>Clostridiaceae</taxon>
        <taxon>Clostridium</taxon>
    </lineage>
</organism>
<dbReference type="InterPro" id="IPR003594">
    <property type="entry name" value="HATPase_dom"/>
</dbReference>
<dbReference type="Pfam" id="PF00512">
    <property type="entry name" value="HisKA"/>
    <property type="match status" value="1"/>
</dbReference>
<dbReference type="Gene3D" id="1.10.287.130">
    <property type="match status" value="1"/>
</dbReference>
<dbReference type="SUPFAM" id="SSF55785">
    <property type="entry name" value="PYP-like sensor domain (PAS domain)"/>
    <property type="match status" value="1"/>
</dbReference>
<evidence type="ECO:0000256" key="10">
    <source>
        <dbReference type="ARBA" id="ARBA00023012"/>
    </source>
</evidence>
<dbReference type="InterPro" id="IPR000014">
    <property type="entry name" value="PAS"/>
</dbReference>
<dbReference type="InterPro" id="IPR004358">
    <property type="entry name" value="Sig_transdc_His_kin-like_C"/>
</dbReference>
<dbReference type="NCBIfam" id="TIGR00229">
    <property type="entry name" value="sensory_box"/>
    <property type="match status" value="1"/>
</dbReference>
<evidence type="ECO:0000256" key="1">
    <source>
        <dbReference type="ARBA" id="ARBA00000085"/>
    </source>
</evidence>
<keyword evidence="11" id="KW-0472">Membrane</keyword>
<dbReference type="Pfam" id="PF13426">
    <property type="entry name" value="PAS_9"/>
    <property type="match status" value="1"/>
</dbReference>
<keyword evidence="10" id="KW-0902">Two-component regulatory system</keyword>
<dbReference type="InterPro" id="IPR000700">
    <property type="entry name" value="PAS-assoc_C"/>
</dbReference>
<dbReference type="PANTHER" id="PTHR43711:SF26">
    <property type="entry name" value="SENSOR HISTIDINE KINASE RCSC"/>
    <property type="match status" value="1"/>
</dbReference>
<evidence type="ECO:0000313" key="15">
    <source>
        <dbReference type="Proteomes" id="UP000184241"/>
    </source>
</evidence>
<keyword evidence="8" id="KW-0418">Kinase</keyword>
<dbReference type="GO" id="GO:0005886">
    <property type="term" value="C:plasma membrane"/>
    <property type="evidence" value="ECO:0007669"/>
    <property type="project" value="UniProtKB-SubCell"/>
</dbReference>
<dbReference type="SMART" id="SM00091">
    <property type="entry name" value="PAS"/>
    <property type="match status" value="1"/>
</dbReference>
<dbReference type="GO" id="GO:0005524">
    <property type="term" value="F:ATP binding"/>
    <property type="evidence" value="ECO:0007669"/>
    <property type="project" value="UniProtKB-KW"/>
</dbReference>
<dbReference type="PROSITE" id="PS50109">
    <property type="entry name" value="HIS_KIN"/>
    <property type="match status" value="1"/>
</dbReference>
<keyword evidence="6" id="KW-0808">Transferase</keyword>
<dbReference type="Proteomes" id="UP000184241">
    <property type="component" value="Unassembled WGS sequence"/>
</dbReference>
<protein>
    <recommendedName>
        <fullName evidence="3">histidine kinase</fullName>
        <ecNumber evidence="3">2.7.13.3</ecNumber>
    </recommendedName>
</protein>
<dbReference type="SMART" id="SM00387">
    <property type="entry name" value="HATPase_c"/>
    <property type="match status" value="1"/>
</dbReference>
<accession>A0A1M5ZL21</accession>
<dbReference type="PANTHER" id="PTHR43711">
    <property type="entry name" value="TWO-COMPONENT HISTIDINE KINASE"/>
    <property type="match status" value="1"/>
</dbReference>
<dbReference type="SMART" id="SM00086">
    <property type="entry name" value="PAC"/>
    <property type="match status" value="1"/>
</dbReference>
<reference evidence="14 15" key="1">
    <citation type="submission" date="2016-11" db="EMBL/GenBank/DDBJ databases">
        <authorList>
            <person name="Jaros S."/>
            <person name="Januszkiewicz K."/>
            <person name="Wedrychowicz H."/>
        </authorList>
    </citation>
    <scope>NUCLEOTIDE SEQUENCE [LARGE SCALE GENOMIC DNA]</scope>
    <source>
        <strain evidence="14 15">DSM 6191</strain>
    </source>
</reference>
<comment type="subcellular location">
    <subcellularLocation>
        <location evidence="2">Cell membrane</location>
    </subcellularLocation>
</comment>
<evidence type="ECO:0000256" key="8">
    <source>
        <dbReference type="ARBA" id="ARBA00022777"/>
    </source>
</evidence>
<dbReference type="InterPro" id="IPR001610">
    <property type="entry name" value="PAC"/>
</dbReference>
<keyword evidence="7" id="KW-0547">Nucleotide-binding</keyword>
<dbReference type="EMBL" id="FQXU01000009">
    <property type="protein sequence ID" value="SHI24930.1"/>
    <property type="molecule type" value="Genomic_DNA"/>
</dbReference>
<evidence type="ECO:0000256" key="6">
    <source>
        <dbReference type="ARBA" id="ARBA00022679"/>
    </source>
</evidence>
<dbReference type="InterPro" id="IPR003661">
    <property type="entry name" value="HisK_dim/P_dom"/>
</dbReference>
<evidence type="ECO:0000256" key="3">
    <source>
        <dbReference type="ARBA" id="ARBA00012438"/>
    </source>
</evidence>
<evidence type="ECO:0000256" key="2">
    <source>
        <dbReference type="ARBA" id="ARBA00004236"/>
    </source>
</evidence>
<evidence type="ECO:0000259" key="13">
    <source>
        <dbReference type="PROSITE" id="PS50113"/>
    </source>
</evidence>
<dbReference type="InterPro" id="IPR036890">
    <property type="entry name" value="HATPase_C_sf"/>
</dbReference>
<dbReference type="Gene3D" id="3.30.565.10">
    <property type="entry name" value="Histidine kinase-like ATPase, C-terminal domain"/>
    <property type="match status" value="1"/>
</dbReference>
<keyword evidence="5" id="KW-0597">Phosphoprotein</keyword>
<keyword evidence="4" id="KW-1003">Cell membrane</keyword>
<evidence type="ECO:0000256" key="11">
    <source>
        <dbReference type="ARBA" id="ARBA00023136"/>
    </source>
</evidence>
<dbReference type="RefSeq" id="WP_073020814.1">
    <property type="nucleotide sequence ID" value="NZ_FQXU01000009.1"/>
</dbReference>
<proteinExistence type="predicted"/>
<dbReference type="Gene3D" id="3.30.450.20">
    <property type="entry name" value="PAS domain"/>
    <property type="match status" value="1"/>
</dbReference>
<dbReference type="PRINTS" id="PR00344">
    <property type="entry name" value="BCTRLSENSOR"/>
</dbReference>
<dbReference type="InterPro" id="IPR005467">
    <property type="entry name" value="His_kinase_dom"/>
</dbReference>
<dbReference type="PROSITE" id="PS50113">
    <property type="entry name" value="PAC"/>
    <property type="match status" value="1"/>
</dbReference>
<comment type="catalytic activity">
    <reaction evidence="1">
        <text>ATP + protein L-histidine = ADP + protein N-phospho-L-histidine.</text>
        <dbReference type="EC" id="2.7.13.3"/>
    </reaction>
</comment>
<gene>
    <name evidence="14" type="ORF">SAMN02745941_03088</name>
</gene>
<evidence type="ECO:0000256" key="7">
    <source>
        <dbReference type="ARBA" id="ARBA00022741"/>
    </source>
</evidence>